<evidence type="ECO:0000256" key="1">
    <source>
        <dbReference type="ARBA" id="ARBA00004167"/>
    </source>
</evidence>
<evidence type="ECO:0000256" key="7">
    <source>
        <dbReference type="SAM" id="Phobius"/>
    </source>
</evidence>
<keyword evidence="9" id="KW-1185">Reference proteome</keyword>
<dbReference type="InterPro" id="IPR005498">
    <property type="entry name" value="T4SS_VirB10/TraB/TrbI"/>
</dbReference>
<proteinExistence type="inferred from homology"/>
<evidence type="ECO:0000256" key="4">
    <source>
        <dbReference type="ARBA" id="ARBA00022989"/>
    </source>
</evidence>
<keyword evidence="4 7" id="KW-1133">Transmembrane helix</keyword>
<dbReference type="AlphaFoldDB" id="A0A4V1N1J5"/>
<comment type="caution">
    <text evidence="8">The sequence shown here is derived from an EMBL/GenBank/DDBJ whole genome shotgun (WGS) entry which is preliminary data.</text>
</comment>
<evidence type="ECO:0000313" key="9">
    <source>
        <dbReference type="Proteomes" id="UP000289784"/>
    </source>
</evidence>
<evidence type="ECO:0000313" key="8">
    <source>
        <dbReference type="EMBL" id="RXR08518.1"/>
    </source>
</evidence>
<reference evidence="8 9" key="1">
    <citation type="submission" date="2019-01" db="EMBL/GenBank/DDBJ databases">
        <title>Pseudoxanthomonas composti sp. nov., isolated from compost.</title>
        <authorList>
            <person name="Yang G."/>
        </authorList>
    </citation>
    <scope>NUCLEOTIDE SEQUENCE [LARGE SCALE GENOMIC DNA]</scope>
    <source>
        <strain evidence="8 9">GSS15</strain>
    </source>
</reference>
<gene>
    <name evidence="8" type="ORF">EPA99_01465</name>
</gene>
<dbReference type="OrthoDB" id="9766860at2"/>
<comment type="similarity">
    <text evidence="2">Belongs to the TrbI/VirB10 family.</text>
</comment>
<evidence type="ECO:0000256" key="2">
    <source>
        <dbReference type="ARBA" id="ARBA00010265"/>
    </source>
</evidence>
<keyword evidence="5 7" id="KW-0472">Membrane</keyword>
<feature type="compositionally biased region" description="Low complexity" evidence="6">
    <location>
        <begin position="175"/>
        <end position="187"/>
    </location>
</feature>
<name>A0A4V1N1J5_9GAMM</name>
<organism evidence="8 9">
    <name type="scientific">Pseudoxanthomonas composti</name>
    <dbReference type="NCBI Taxonomy" id="2137479"/>
    <lineage>
        <taxon>Bacteria</taxon>
        <taxon>Pseudomonadati</taxon>
        <taxon>Pseudomonadota</taxon>
        <taxon>Gammaproteobacteria</taxon>
        <taxon>Lysobacterales</taxon>
        <taxon>Lysobacteraceae</taxon>
        <taxon>Pseudoxanthomonas</taxon>
    </lineage>
</organism>
<feature type="region of interest" description="Disordered" evidence="6">
    <location>
        <begin position="1"/>
        <end position="40"/>
    </location>
</feature>
<keyword evidence="3 7" id="KW-0812">Transmembrane</keyword>
<dbReference type="CDD" id="cd16429">
    <property type="entry name" value="VirB10"/>
    <property type="match status" value="1"/>
</dbReference>
<dbReference type="Pfam" id="PF03743">
    <property type="entry name" value="TrbI"/>
    <property type="match status" value="1"/>
</dbReference>
<protein>
    <submittedName>
        <fullName evidence="8">TrbI/VirB10 family protein</fullName>
    </submittedName>
</protein>
<feature type="region of interest" description="Disordered" evidence="6">
    <location>
        <begin position="100"/>
        <end position="139"/>
    </location>
</feature>
<dbReference type="InterPro" id="IPR042217">
    <property type="entry name" value="T4SS_VirB10/TrbI"/>
</dbReference>
<comment type="subcellular location">
    <subcellularLocation>
        <location evidence="1">Membrane</location>
        <topology evidence="1">Single-pass membrane protein</topology>
    </subcellularLocation>
</comment>
<evidence type="ECO:0000256" key="6">
    <source>
        <dbReference type="SAM" id="MobiDB-lite"/>
    </source>
</evidence>
<evidence type="ECO:0000256" key="5">
    <source>
        <dbReference type="ARBA" id="ARBA00023136"/>
    </source>
</evidence>
<accession>A0A4V1N1J5</accession>
<feature type="compositionally biased region" description="Pro residues" evidence="6">
    <location>
        <begin position="1"/>
        <end position="11"/>
    </location>
</feature>
<dbReference type="RefSeq" id="WP_129469408.1">
    <property type="nucleotide sequence ID" value="NZ_SAWZ01000001.1"/>
</dbReference>
<evidence type="ECO:0000256" key="3">
    <source>
        <dbReference type="ARBA" id="ARBA00022692"/>
    </source>
</evidence>
<feature type="compositionally biased region" description="Gly residues" evidence="6">
    <location>
        <begin position="156"/>
        <end position="171"/>
    </location>
</feature>
<dbReference type="Proteomes" id="UP000289784">
    <property type="component" value="Unassembled WGS sequence"/>
</dbReference>
<dbReference type="Gene3D" id="2.40.128.260">
    <property type="entry name" value="Type IV secretion system, VirB10/TraB/TrbI"/>
    <property type="match status" value="2"/>
</dbReference>
<feature type="region of interest" description="Disordered" evidence="6">
    <location>
        <begin position="156"/>
        <end position="190"/>
    </location>
</feature>
<dbReference type="GO" id="GO:0016020">
    <property type="term" value="C:membrane"/>
    <property type="evidence" value="ECO:0007669"/>
    <property type="project" value="UniProtKB-SubCell"/>
</dbReference>
<dbReference type="EMBL" id="SAWZ01000001">
    <property type="protein sequence ID" value="RXR08518.1"/>
    <property type="molecule type" value="Genomic_DNA"/>
</dbReference>
<feature type="compositionally biased region" description="Pro residues" evidence="6">
    <location>
        <begin position="115"/>
        <end position="131"/>
    </location>
</feature>
<feature type="transmembrane region" description="Helical" evidence="7">
    <location>
        <begin position="56"/>
        <end position="75"/>
    </location>
</feature>
<sequence>MSQNQPPVPPTDPRDEREGVAENPYYARHQEREVPDLDAGAPELRSAENQRLNRKALGFLAAIVGVLLIFVVLVFTSRGKDDKPRPKREEVVAVPDAKVLPPPVEAPAQPIAVEPNPPLPPMPEPPEPAPLPANVRGVDRPREPSLLERRILASAGGGQADSGVDAGGAPGQPGAPGQNQAGPIAGAVPDSERATSARFIQKPNALLVRGTYIRCVLESRIISDFGGFTSCIVTEPVYSINGYNLLLPKGSKVLGSYRRGASGTSDRIEVIWDRITTPTGIDVNMSSPGVDNLGSSGVPGQYDAHWAQRITSALLISMVADAFKYAAAENGPPSYGYAGSGVVVQNPYESATARTMERLANDALSENMRRPPTVTVNQGTIINVYVAKDVDFSGVVSLY</sequence>